<feature type="compositionally biased region" description="Acidic residues" evidence="4">
    <location>
        <begin position="171"/>
        <end position="188"/>
    </location>
</feature>
<feature type="transmembrane region" description="Helical" evidence="5">
    <location>
        <begin position="311"/>
        <end position="332"/>
    </location>
</feature>
<keyword evidence="3" id="KW-0862">Zinc</keyword>
<evidence type="ECO:0000256" key="3">
    <source>
        <dbReference type="ARBA" id="ARBA00022833"/>
    </source>
</evidence>
<keyword evidence="5" id="KW-1133">Transmembrane helix</keyword>
<keyword evidence="1" id="KW-0479">Metal-binding</keyword>
<keyword evidence="2" id="KW-0863">Zinc-finger</keyword>
<dbReference type="PANTHER" id="PTHR46158:SF11">
    <property type="entry name" value="ZINC FINGER PROTEIN"/>
    <property type="match status" value="1"/>
</dbReference>
<feature type="region of interest" description="Disordered" evidence="4">
    <location>
        <begin position="107"/>
        <end position="144"/>
    </location>
</feature>
<dbReference type="SUPFAM" id="SSF57850">
    <property type="entry name" value="RING/U-box"/>
    <property type="match status" value="1"/>
</dbReference>
<evidence type="ECO:0000256" key="2">
    <source>
        <dbReference type="ARBA" id="ARBA00022771"/>
    </source>
</evidence>
<dbReference type="Pfam" id="PF12906">
    <property type="entry name" value="RINGv"/>
    <property type="match status" value="1"/>
</dbReference>
<evidence type="ECO:0000313" key="7">
    <source>
        <dbReference type="EMBL" id="KAK9161444.1"/>
    </source>
</evidence>
<protein>
    <recommendedName>
        <fullName evidence="6">RING-CH-type domain-containing protein</fullName>
    </recommendedName>
</protein>
<dbReference type="CDD" id="cd16495">
    <property type="entry name" value="RING_CH-C4HC3_MARCH"/>
    <property type="match status" value="1"/>
</dbReference>
<dbReference type="PROSITE" id="PS51292">
    <property type="entry name" value="ZF_RING_CH"/>
    <property type="match status" value="1"/>
</dbReference>
<feature type="region of interest" description="Disordered" evidence="4">
    <location>
        <begin position="161"/>
        <end position="188"/>
    </location>
</feature>
<keyword evidence="5" id="KW-0812">Transmembrane</keyword>
<proteinExistence type="predicted"/>
<dbReference type="InterPro" id="IPR011016">
    <property type="entry name" value="Znf_RING-CH"/>
</dbReference>
<name>A0AAP0L2W0_9MAGN</name>
<feature type="transmembrane region" description="Helical" evidence="5">
    <location>
        <begin position="364"/>
        <end position="390"/>
    </location>
</feature>
<evidence type="ECO:0000256" key="4">
    <source>
        <dbReference type="SAM" id="MobiDB-lite"/>
    </source>
</evidence>
<evidence type="ECO:0000313" key="8">
    <source>
        <dbReference type="Proteomes" id="UP001420932"/>
    </source>
</evidence>
<evidence type="ECO:0000256" key="5">
    <source>
        <dbReference type="SAM" id="Phobius"/>
    </source>
</evidence>
<reference evidence="7 8" key="1">
    <citation type="submission" date="2024-01" db="EMBL/GenBank/DDBJ databases">
        <title>Genome assemblies of Stephania.</title>
        <authorList>
            <person name="Yang L."/>
        </authorList>
    </citation>
    <scope>NUCLEOTIDE SEQUENCE [LARGE SCALE GENOMIC DNA]</scope>
    <source>
        <strain evidence="7">YNDBR</strain>
        <tissue evidence="7">Leaf</tissue>
    </source>
</reference>
<keyword evidence="8" id="KW-1185">Reference proteome</keyword>
<feature type="domain" description="RING-CH-type" evidence="6">
    <location>
        <begin position="187"/>
        <end position="249"/>
    </location>
</feature>
<dbReference type="InterPro" id="IPR013083">
    <property type="entry name" value="Znf_RING/FYVE/PHD"/>
</dbReference>
<dbReference type="SMART" id="SM00744">
    <property type="entry name" value="RINGv"/>
    <property type="match status" value="1"/>
</dbReference>
<dbReference type="AlphaFoldDB" id="A0AAP0L2W0"/>
<feature type="transmembrane region" description="Helical" evidence="5">
    <location>
        <begin position="339"/>
        <end position="358"/>
    </location>
</feature>
<dbReference type="Proteomes" id="UP001420932">
    <property type="component" value="Unassembled WGS sequence"/>
</dbReference>
<evidence type="ECO:0000256" key="1">
    <source>
        <dbReference type="ARBA" id="ARBA00022723"/>
    </source>
</evidence>
<keyword evidence="5" id="KW-0472">Membrane</keyword>
<dbReference type="GO" id="GO:0008270">
    <property type="term" value="F:zinc ion binding"/>
    <property type="evidence" value="ECO:0007669"/>
    <property type="project" value="UniProtKB-KW"/>
</dbReference>
<dbReference type="EMBL" id="JBBNAF010000003">
    <property type="protein sequence ID" value="KAK9161444.1"/>
    <property type="molecule type" value="Genomic_DNA"/>
</dbReference>
<dbReference type="PANTHER" id="PTHR46158">
    <property type="entry name" value="OS02G0165000 PROTEIN"/>
    <property type="match status" value="1"/>
</dbReference>
<evidence type="ECO:0000259" key="6">
    <source>
        <dbReference type="PROSITE" id="PS51292"/>
    </source>
</evidence>
<dbReference type="Gene3D" id="3.30.40.10">
    <property type="entry name" value="Zinc/RING finger domain, C3HC4 (zinc finger)"/>
    <property type="match status" value="1"/>
</dbReference>
<feature type="region of interest" description="Disordered" evidence="4">
    <location>
        <begin position="1"/>
        <end position="53"/>
    </location>
</feature>
<gene>
    <name evidence="7" type="ORF">Syun_007785</name>
</gene>
<accession>A0AAP0L2W0</accession>
<feature type="transmembrane region" description="Helical" evidence="5">
    <location>
        <begin position="280"/>
        <end position="299"/>
    </location>
</feature>
<sequence length="407" mass="44766">MEPIKEESASSGHPGRNVDLSLQIPPRPMPSAIIGGGKGILRPQGSSKGMTPGRILQSLSFKKTATVDGETSSLLNSDSKEAPQSPMLARVVSAFSWNRTNRCVSLPTTPASVLSPSVNTPNSTSAGEQLTSTRGSKPSKVSRSLSVPARSVVIVRSKSFATRKEPVPTDNNDDEITPAPREEDDEEISEDEAVCRICMESLCENRNTLRMECSCKGELKLTHEDCAVKWFTIRRSNMCEVCGQEVLNLPVTLLRFPSIAQNHHRQAPGRQSSNNPSQSIWHDFVLLVLLSSLSYFFILEQLLVQDLKSQAIVVAAPFSFTLGLLGSIFAAVLAIKEYIWTYAALEFALVTMNLHLFYRALHVYAIYAILLSAILGLGITMGINSLYLHLYAWRVRRSRSEIDSSLV</sequence>
<organism evidence="7 8">
    <name type="scientific">Stephania yunnanensis</name>
    <dbReference type="NCBI Taxonomy" id="152371"/>
    <lineage>
        <taxon>Eukaryota</taxon>
        <taxon>Viridiplantae</taxon>
        <taxon>Streptophyta</taxon>
        <taxon>Embryophyta</taxon>
        <taxon>Tracheophyta</taxon>
        <taxon>Spermatophyta</taxon>
        <taxon>Magnoliopsida</taxon>
        <taxon>Ranunculales</taxon>
        <taxon>Menispermaceae</taxon>
        <taxon>Menispermoideae</taxon>
        <taxon>Cissampelideae</taxon>
        <taxon>Stephania</taxon>
    </lineage>
</organism>
<comment type="caution">
    <text evidence="7">The sequence shown here is derived from an EMBL/GenBank/DDBJ whole genome shotgun (WGS) entry which is preliminary data.</text>
</comment>